<evidence type="ECO:0000256" key="9">
    <source>
        <dbReference type="ARBA" id="ARBA00023175"/>
    </source>
</evidence>
<name>A0AAD9P9A1_RIDPI</name>
<comment type="subcellular location">
    <subcellularLocation>
        <location evidence="1 11">Cytoplasm</location>
        <location evidence="1 11">Cytoskeleton</location>
    </subcellularLocation>
</comment>
<feature type="compositionally biased region" description="Basic and acidic residues" evidence="12">
    <location>
        <begin position="1"/>
        <end position="12"/>
    </location>
</feature>
<dbReference type="GO" id="GO:0005874">
    <property type="term" value="C:microtubule"/>
    <property type="evidence" value="ECO:0007669"/>
    <property type="project" value="UniProtKB-KW"/>
</dbReference>
<dbReference type="GO" id="GO:0005813">
    <property type="term" value="C:centrosome"/>
    <property type="evidence" value="ECO:0007669"/>
    <property type="project" value="TreeGrafter"/>
</dbReference>
<dbReference type="InterPro" id="IPR027417">
    <property type="entry name" value="P-loop_NTPase"/>
</dbReference>
<keyword evidence="10 11" id="KW-0206">Cytoskeleton</keyword>
<organism evidence="13 14">
    <name type="scientific">Ridgeia piscesae</name>
    <name type="common">Tubeworm</name>
    <dbReference type="NCBI Taxonomy" id="27915"/>
    <lineage>
        <taxon>Eukaryota</taxon>
        <taxon>Metazoa</taxon>
        <taxon>Spiralia</taxon>
        <taxon>Lophotrochozoa</taxon>
        <taxon>Annelida</taxon>
        <taxon>Polychaeta</taxon>
        <taxon>Sedentaria</taxon>
        <taxon>Canalipalpata</taxon>
        <taxon>Sabellida</taxon>
        <taxon>Siboglinidae</taxon>
        <taxon>Ridgeia</taxon>
    </lineage>
</organism>
<evidence type="ECO:0000256" key="12">
    <source>
        <dbReference type="SAM" id="MobiDB-lite"/>
    </source>
</evidence>
<keyword evidence="9 11" id="KW-0505">Motor protein</keyword>
<dbReference type="AlphaFoldDB" id="A0AAD9P9A1"/>
<evidence type="ECO:0000256" key="4">
    <source>
        <dbReference type="ARBA" id="ARBA00022490"/>
    </source>
</evidence>
<dbReference type="GO" id="GO:0045504">
    <property type="term" value="F:dynein heavy chain binding"/>
    <property type="evidence" value="ECO:0007669"/>
    <property type="project" value="TreeGrafter"/>
</dbReference>
<keyword evidence="7 11" id="KW-0067">ATP-binding</keyword>
<evidence type="ECO:0000256" key="8">
    <source>
        <dbReference type="ARBA" id="ARBA00023017"/>
    </source>
</evidence>
<evidence type="ECO:0000256" key="5">
    <source>
        <dbReference type="ARBA" id="ARBA00022701"/>
    </source>
</evidence>
<feature type="compositionally biased region" description="Basic and acidic residues" evidence="12">
    <location>
        <begin position="441"/>
        <end position="461"/>
    </location>
</feature>
<sequence>MAPVGEGDRENSYLDQNNEEEEENLWSTILGEVQSSSSTKLPSGKTLLVLGENESGKTTLMAKLQGNEEPKKGSGLEYMYLDVKDDYRDDHTRLGVWILDGDLHHRGLLKFAVTQENLSDTCVLLVASMAQPWSLMESLEKWAEVLSTHIDRLKVAPEKRRNMEERLTRHFQEYVEPGDETSQSWRSTGPASRTSGVDEKVLLPLGEDTLTHNLGVPIIVVITKCDAISMLEKENDFREEHFDFIQQHIRKFCLKYGAALVYTSVKEEKNCDLLHRYFLHQIYTFPFSSPAFVVERDTVFVPTGWDNTKKISILFENMMSMKPEDAYEQVITRPSTHKLVHRDTELIAEDEQVFLMKQQTMLSKQPTAGQRESPLRTATGVQKPPMTRVSTSPAAQAGLAGSPKKLEAGKPGTGTNEGVLANFFNSLLSKKTGTSPAGSKSTERAAVSREVDRMTRVKEPSGSHSNSSAS</sequence>
<comment type="similarity">
    <text evidence="2 11">Belongs to the dynein light intermediate chain family.</text>
</comment>
<evidence type="ECO:0000256" key="1">
    <source>
        <dbReference type="ARBA" id="ARBA00004245"/>
    </source>
</evidence>
<reference evidence="13" key="1">
    <citation type="journal article" date="2023" name="Mol. Biol. Evol.">
        <title>Third-Generation Sequencing Reveals the Adaptive Role of the Epigenome in Three Deep-Sea Polychaetes.</title>
        <authorList>
            <person name="Perez M."/>
            <person name="Aroh O."/>
            <person name="Sun Y."/>
            <person name="Lan Y."/>
            <person name="Juniper S.K."/>
            <person name="Young C.R."/>
            <person name="Angers B."/>
            <person name="Qian P.Y."/>
        </authorList>
    </citation>
    <scope>NUCLEOTIDE SEQUENCE</scope>
    <source>
        <strain evidence="13">R07B-5</strain>
    </source>
</reference>
<protein>
    <recommendedName>
        <fullName evidence="11">Dynein light intermediate chain</fullName>
    </recommendedName>
</protein>
<evidence type="ECO:0000256" key="2">
    <source>
        <dbReference type="ARBA" id="ARBA00006831"/>
    </source>
</evidence>
<evidence type="ECO:0000256" key="7">
    <source>
        <dbReference type="ARBA" id="ARBA00022840"/>
    </source>
</evidence>
<feature type="region of interest" description="Disordered" evidence="12">
    <location>
        <begin position="1"/>
        <end position="25"/>
    </location>
</feature>
<keyword evidence="5 11" id="KW-0493">Microtubule</keyword>
<gene>
    <name evidence="13" type="ORF">NP493_84g05025</name>
</gene>
<dbReference type="Pfam" id="PF05783">
    <property type="entry name" value="DLIC"/>
    <property type="match status" value="1"/>
</dbReference>
<dbReference type="Proteomes" id="UP001209878">
    <property type="component" value="Unassembled WGS sequence"/>
</dbReference>
<comment type="subunit">
    <text evidence="11">Homodimer. The cytoplasmic dynein 1 complex consists of two catalytic heavy chains (HCs) and a number of non-catalytic subunits presented by intermediate chains (ICs).</text>
</comment>
<dbReference type="PANTHER" id="PTHR12688:SF0">
    <property type="entry name" value="DYNEIN LIGHT INTERMEDIATE CHAIN"/>
    <property type="match status" value="1"/>
</dbReference>
<keyword evidence="6 11" id="KW-0547">Nucleotide-binding</keyword>
<feature type="compositionally biased region" description="Polar residues" evidence="12">
    <location>
        <begin position="361"/>
        <end position="370"/>
    </location>
</feature>
<evidence type="ECO:0000256" key="6">
    <source>
        <dbReference type="ARBA" id="ARBA00022741"/>
    </source>
</evidence>
<dbReference type="GO" id="GO:0005868">
    <property type="term" value="C:cytoplasmic dynein complex"/>
    <property type="evidence" value="ECO:0007669"/>
    <property type="project" value="UniProtKB-UniRule"/>
</dbReference>
<comment type="caution">
    <text evidence="13">The sequence shown here is derived from an EMBL/GenBank/DDBJ whole genome shotgun (WGS) entry which is preliminary data.</text>
</comment>
<accession>A0AAD9P9A1</accession>
<dbReference type="Gene3D" id="3.40.50.300">
    <property type="entry name" value="P-loop containing nucleotide triphosphate hydrolases"/>
    <property type="match status" value="1"/>
</dbReference>
<dbReference type="SUPFAM" id="SSF52540">
    <property type="entry name" value="P-loop containing nucleoside triphosphate hydrolases"/>
    <property type="match status" value="1"/>
</dbReference>
<comment type="function">
    <text evidence="11">Acts as one of several non-catalytic accessory components of the cytoplasmic dynein 1 complex that are thought to be involved in linking dynein to cargos and to adapter proteins that regulate dynein function. Cytoplasmic dynein 1 acts as a motor for the intracellular retrograde motility of vesicles and organelles along microtubules. May play a role in binding dynein to membranous organelles or chromosomes.</text>
</comment>
<evidence type="ECO:0000256" key="11">
    <source>
        <dbReference type="RuleBase" id="RU366047"/>
    </source>
</evidence>
<dbReference type="GO" id="GO:0000226">
    <property type="term" value="P:microtubule cytoskeleton organization"/>
    <property type="evidence" value="ECO:0007669"/>
    <property type="project" value="TreeGrafter"/>
</dbReference>
<keyword evidence="8 11" id="KW-0243">Dynein</keyword>
<keyword evidence="3 11" id="KW-0813">Transport</keyword>
<feature type="region of interest" description="Disordered" evidence="12">
    <location>
        <begin position="361"/>
        <end position="414"/>
    </location>
</feature>
<dbReference type="InterPro" id="IPR022780">
    <property type="entry name" value="Dynein_light_int_chain"/>
</dbReference>
<dbReference type="GO" id="GO:0007018">
    <property type="term" value="P:microtubule-based movement"/>
    <property type="evidence" value="ECO:0007669"/>
    <property type="project" value="InterPro"/>
</dbReference>
<dbReference type="PANTHER" id="PTHR12688">
    <property type="entry name" value="DYNEIN LIGHT INTERMEDIATE CHAIN"/>
    <property type="match status" value="1"/>
</dbReference>
<proteinExistence type="inferred from homology"/>
<dbReference type="EMBL" id="JAODUO010000083">
    <property type="protein sequence ID" value="KAK2190337.1"/>
    <property type="molecule type" value="Genomic_DNA"/>
</dbReference>
<keyword evidence="4 11" id="KW-0963">Cytoplasm</keyword>
<keyword evidence="14" id="KW-1185">Reference proteome</keyword>
<feature type="compositionally biased region" description="Polar residues" evidence="12">
    <location>
        <begin position="429"/>
        <end position="440"/>
    </location>
</feature>
<evidence type="ECO:0000313" key="13">
    <source>
        <dbReference type="EMBL" id="KAK2190337.1"/>
    </source>
</evidence>
<evidence type="ECO:0000313" key="14">
    <source>
        <dbReference type="Proteomes" id="UP001209878"/>
    </source>
</evidence>
<feature type="region of interest" description="Disordered" evidence="12">
    <location>
        <begin position="429"/>
        <end position="470"/>
    </location>
</feature>
<dbReference type="GO" id="GO:0005524">
    <property type="term" value="F:ATP binding"/>
    <property type="evidence" value="ECO:0007669"/>
    <property type="project" value="UniProtKB-KW"/>
</dbReference>
<evidence type="ECO:0000256" key="3">
    <source>
        <dbReference type="ARBA" id="ARBA00022448"/>
    </source>
</evidence>
<dbReference type="InterPro" id="IPR008467">
    <property type="entry name" value="Dynein1_light_intermed_chain"/>
</dbReference>
<evidence type="ECO:0000256" key="10">
    <source>
        <dbReference type="ARBA" id="ARBA00023212"/>
    </source>
</evidence>